<dbReference type="InterPro" id="IPR041698">
    <property type="entry name" value="Methyltransf_25"/>
</dbReference>
<dbReference type="SUPFAM" id="SSF53335">
    <property type="entry name" value="S-adenosyl-L-methionine-dependent methyltransferases"/>
    <property type="match status" value="1"/>
</dbReference>
<evidence type="ECO:0000259" key="1">
    <source>
        <dbReference type="Pfam" id="PF13649"/>
    </source>
</evidence>
<organism evidence="2 3">
    <name type="scientific">Thermogemmatispora aurantia</name>
    <dbReference type="NCBI Taxonomy" id="2045279"/>
    <lineage>
        <taxon>Bacteria</taxon>
        <taxon>Bacillati</taxon>
        <taxon>Chloroflexota</taxon>
        <taxon>Ktedonobacteria</taxon>
        <taxon>Thermogemmatisporales</taxon>
        <taxon>Thermogemmatisporaceae</taxon>
        <taxon>Thermogemmatispora</taxon>
    </lineage>
</organism>
<name>A0A5J4KBI4_9CHLR</name>
<protein>
    <recommendedName>
        <fullName evidence="1">Methyltransferase domain-containing protein</fullName>
    </recommendedName>
</protein>
<evidence type="ECO:0000313" key="2">
    <source>
        <dbReference type="EMBL" id="GER84021.1"/>
    </source>
</evidence>
<proteinExistence type="predicted"/>
<evidence type="ECO:0000313" key="3">
    <source>
        <dbReference type="Proteomes" id="UP000334820"/>
    </source>
</evidence>
<dbReference type="PANTHER" id="PTHR43591">
    <property type="entry name" value="METHYLTRANSFERASE"/>
    <property type="match status" value="1"/>
</dbReference>
<comment type="caution">
    <text evidence="2">The sequence shown here is derived from an EMBL/GenBank/DDBJ whole genome shotgun (WGS) entry which is preliminary data.</text>
</comment>
<accession>A0A5J4KBI4</accession>
<keyword evidence="3" id="KW-1185">Reference proteome</keyword>
<reference evidence="2 3" key="1">
    <citation type="journal article" date="2019" name="Int. J. Syst. Evol. Microbiol.">
        <title>Thermogemmatispora aurantia sp. nov. and Thermogemmatispora argillosa sp. nov., within the class Ktedonobacteria, and emended description of the genus Thermogemmatispora.</title>
        <authorList>
            <person name="Zheng Y."/>
            <person name="Wang C.M."/>
            <person name="Sakai Y."/>
            <person name="Abe K."/>
            <person name="Yokota A."/>
            <person name="Yabe S."/>
        </authorList>
    </citation>
    <scope>NUCLEOTIDE SEQUENCE [LARGE SCALE GENOMIC DNA]</scope>
    <source>
        <strain evidence="2 3">A1-2</strain>
    </source>
</reference>
<dbReference type="Gene3D" id="3.40.50.150">
    <property type="entry name" value="Vaccinia Virus protein VP39"/>
    <property type="match status" value="1"/>
</dbReference>
<dbReference type="Pfam" id="PF13649">
    <property type="entry name" value="Methyltransf_25"/>
    <property type="match status" value="1"/>
</dbReference>
<dbReference type="InterPro" id="IPR029063">
    <property type="entry name" value="SAM-dependent_MTases_sf"/>
</dbReference>
<dbReference type="AlphaFoldDB" id="A0A5J4KBI4"/>
<feature type="domain" description="Methyltransferase" evidence="1">
    <location>
        <begin position="53"/>
        <end position="151"/>
    </location>
</feature>
<dbReference type="CDD" id="cd02440">
    <property type="entry name" value="AdoMet_MTases"/>
    <property type="match status" value="1"/>
</dbReference>
<dbReference type="EMBL" id="BKZV01000003">
    <property type="protein sequence ID" value="GER84021.1"/>
    <property type="molecule type" value="Genomic_DNA"/>
</dbReference>
<sequence length="301" mass="33021">MSKAHEDASPSTYVIDPEQAAELARLMQQERVVTEGMGGLFPEGQELPEDGRVLDLACGPGGWALELAFAYPQLSVYGVDISASIIEYARAQAQSCRLENVHFRTMNIMQPLAFPDGFFDLINARFIAWFMTPAAWPRLLAECRRLLKPGGIIRLTEGEPPLTTSAAFEALMDLATRALQRAGQSFSPDGRHVGITPMLPRLLRQAGFEEVHLRASAIEWSSGTPAHDGFFKDFLIAFEIGRPFSVKLGLATLEELERLSQQAVAEMQQDEFCAVSVLLTVWGRQPATAPASTSEQEGQPG</sequence>
<dbReference type="PANTHER" id="PTHR43591:SF24">
    <property type="entry name" value="2-METHOXY-6-POLYPRENYL-1,4-BENZOQUINOL METHYLASE, MITOCHONDRIAL"/>
    <property type="match status" value="1"/>
</dbReference>
<dbReference type="RefSeq" id="WP_151728699.1">
    <property type="nucleotide sequence ID" value="NZ_BKZV01000003.1"/>
</dbReference>
<dbReference type="Proteomes" id="UP000334820">
    <property type="component" value="Unassembled WGS sequence"/>
</dbReference>
<dbReference type="GO" id="GO:0008168">
    <property type="term" value="F:methyltransferase activity"/>
    <property type="evidence" value="ECO:0007669"/>
    <property type="project" value="TreeGrafter"/>
</dbReference>
<gene>
    <name evidence="2" type="ORF">KTAU_26580</name>
</gene>